<sequence length="455" mass="51489">MALYKVTEFGAKGDGQTVDTVAIQATIDYCHEHGGGQVAFAQGTFVMGTVFLKSNVYLHIDASATILANPDISDYPDHVHYNRYVNETEMDKCLIYAEDAMNIGLIGLGRIDGNAEAFPNEGSIYRPMMVRFLRCQHIHLKDLRLHNSTAWTTAFLDSENIWCENLDINNSKRYNGDGLDFDGCQYVFITNCKIKGTDDNLCLQSSSTAYPMRHVHITNCYFTSICAAIRIGLKSIGTISNVTISNCTFENVWREGVKIECTEGGQITDIMVKGLVMRNVRRPIFVLLNNRLDRIGSSVGLTKVPEIGTMARIHFSDIMMTDDEEMTNTHYRFTDDVMGEPSFNGIRVDANTDYPIQDLTMNQLMYTSIGGVTATAVDKQYPQVWDMRYDHPEQVSENYFPNWSRTTFFDIRHVDRLVLSRIRLRALRPDSRDSYLITGCNVLAQDIVEIENNSL</sequence>
<dbReference type="RefSeq" id="WP_091499043.1">
    <property type="nucleotide sequence ID" value="NZ_FODJ01000010.1"/>
</dbReference>
<dbReference type="STRING" id="872970.SAMN04488134_11019"/>
<dbReference type="InterPro" id="IPR012334">
    <property type="entry name" value="Pectin_lyas_fold"/>
</dbReference>
<dbReference type="PANTHER" id="PTHR31339:SF9">
    <property type="entry name" value="PLASMIN AND FIBRONECTIN-BINDING PROTEIN A"/>
    <property type="match status" value="1"/>
</dbReference>
<comment type="similarity">
    <text evidence="1 4">Belongs to the glycosyl hydrolase 28 family.</text>
</comment>
<keyword evidence="2 4" id="KW-0378">Hydrolase</keyword>
<evidence type="ECO:0000256" key="1">
    <source>
        <dbReference type="ARBA" id="ARBA00008834"/>
    </source>
</evidence>
<gene>
    <name evidence="5" type="ORF">SAMN04488134_11019</name>
</gene>
<organism evidence="5 6">
    <name type="scientific">Amphibacillus marinus</name>
    <dbReference type="NCBI Taxonomy" id="872970"/>
    <lineage>
        <taxon>Bacteria</taxon>
        <taxon>Bacillati</taxon>
        <taxon>Bacillota</taxon>
        <taxon>Bacilli</taxon>
        <taxon>Bacillales</taxon>
        <taxon>Bacillaceae</taxon>
        <taxon>Amphibacillus</taxon>
    </lineage>
</organism>
<reference evidence="5 6" key="1">
    <citation type="submission" date="2016-10" db="EMBL/GenBank/DDBJ databases">
        <authorList>
            <person name="de Groot N.N."/>
        </authorList>
    </citation>
    <scope>NUCLEOTIDE SEQUENCE [LARGE SCALE GENOMIC DNA]</scope>
    <source>
        <strain evidence="5 6">CGMCC 1.10434</strain>
    </source>
</reference>
<dbReference type="PANTHER" id="PTHR31339">
    <property type="entry name" value="PECTIN LYASE-RELATED"/>
    <property type="match status" value="1"/>
</dbReference>
<dbReference type="GO" id="GO:0004650">
    <property type="term" value="F:polygalacturonase activity"/>
    <property type="evidence" value="ECO:0007669"/>
    <property type="project" value="InterPro"/>
</dbReference>
<dbReference type="InterPro" id="IPR011050">
    <property type="entry name" value="Pectin_lyase_fold/virulence"/>
</dbReference>
<dbReference type="Pfam" id="PF00295">
    <property type="entry name" value="Glyco_hydro_28"/>
    <property type="match status" value="1"/>
</dbReference>
<protein>
    <submittedName>
        <fullName evidence="5">Polygalacturonase</fullName>
    </submittedName>
</protein>
<name>A0A1H8RBZ1_9BACI</name>
<dbReference type="InterPro" id="IPR000743">
    <property type="entry name" value="Glyco_hydro_28"/>
</dbReference>
<keyword evidence="6" id="KW-1185">Reference proteome</keyword>
<dbReference type="Proteomes" id="UP000199300">
    <property type="component" value="Unassembled WGS sequence"/>
</dbReference>
<evidence type="ECO:0000313" key="6">
    <source>
        <dbReference type="Proteomes" id="UP000199300"/>
    </source>
</evidence>
<accession>A0A1H8RBZ1</accession>
<dbReference type="SUPFAM" id="SSF51126">
    <property type="entry name" value="Pectin lyase-like"/>
    <property type="match status" value="1"/>
</dbReference>
<dbReference type="EMBL" id="FODJ01000010">
    <property type="protein sequence ID" value="SEO63503.1"/>
    <property type="molecule type" value="Genomic_DNA"/>
</dbReference>
<dbReference type="AlphaFoldDB" id="A0A1H8RBZ1"/>
<dbReference type="OrthoDB" id="9795222at2"/>
<dbReference type="GO" id="GO:0005975">
    <property type="term" value="P:carbohydrate metabolic process"/>
    <property type="evidence" value="ECO:0007669"/>
    <property type="project" value="InterPro"/>
</dbReference>
<evidence type="ECO:0000256" key="4">
    <source>
        <dbReference type="RuleBase" id="RU361169"/>
    </source>
</evidence>
<evidence type="ECO:0000256" key="2">
    <source>
        <dbReference type="ARBA" id="ARBA00022801"/>
    </source>
</evidence>
<dbReference type="Gene3D" id="2.160.20.10">
    <property type="entry name" value="Single-stranded right-handed beta-helix, Pectin lyase-like"/>
    <property type="match status" value="1"/>
</dbReference>
<proteinExistence type="inferred from homology"/>
<dbReference type="InterPro" id="IPR006626">
    <property type="entry name" value="PbH1"/>
</dbReference>
<dbReference type="InterPro" id="IPR051801">
    <property type="entry name" value="GH28_Enzymes"/>
</dbReference>
<evidence type="ECO:0000313" key="5">
    <source>
        <dbReference type="EMBL" id="SEO63503.1"/>
    </source>
</evidence>
<dbReference type="SMART" id="SM00710">
    <property type="entry name" value="PbH1"/>
    <property type="match status" value="4"/>
</dbReference>
<keyword evidence="3 4" id="KW-0326">Glycosidase</keyword>
<evidence type="ECO:0000256" key="3">
    <source>
        <dbReference type="ARBA" id="ARBA00023295"/>
    </source>
</evidence>